<dbReference type="InterPro" id="IPR020846">
    <property type="entry name" value="MFS_dom"/>
</dbReference>
<dbReference type="PROSITE" id="PS00217">
    <property type="entry name" value="SUGAR_TRANSPORT_2"/>
    <property type="match status" value="1"/>
</dbReference>
<feature type="transmembrane region" description="Helical" evidence="9">
    <location>
        <begin position="7"/>
        <end position="32"/>
    </location>
</feature>
<feature type="transmembrane region" description="Helical" evidence="9">
    <location>
        <begin position="138"/>
        <end position="158"/>
    </location>
</feature>
<dbReference type="HOGENOM" id="CLU_001265_30_12_1"/>
<accession>A0A0D1XZ18</accession>
<dbReference type="InterPro" id="IPR036259">
    <property type="entry name" value="MFS_trans_sf"/>
</dbReference>
<feature type="transmembrane region" description="Helical" evidence="9">
    <location>
        <begin position="265"/>
        <end position="288"/>
    </location>
</feature>
<protein>
    <recommendedName>
        <fullName evidence="10">Major facilitator superfamily (MFS) profile domain-containing protein</fullName>
    </recommendedName>
</protein>
<dbReference type="EMBL" id="KN847531">
    <property type="protein sequence ID" value="KIW08001.1"/>
    <property type="molecule type" value="Genomic_DNA"/>
</dbReference>
<dbReference type="OrthoDB" id="4142200at2759"/>
<keyword evidence="4 9" id="KW-0812">Transmembrane</keyword>
<dbReference type="InterPro" id="IPR050360">
    <property type="entry name" value="MFS_Sugar_Transporters"/>
</dbReference>
<evidence type="ECO:0000256" key="8">
    <source>
        <dbReference type="SAM" id="MobiDB-lite"/>
    </source>
</evidence>
<feature type="transmembrane region" description="Helical" evidence="9">
    <location>
        <begin position="380"/>
        <end position="400"/>
    </location>
</feature>
<name>A0A0D1XZ18_9PEZI</name>
<organism evidence="11 12">
    <name type="scientific">Verruconis gallopava</name>
    <dbReference type="NCBI Taxonomy" id="253628"/>
    <lineage>
        <taxon>Eukaryota</taxon>
        <taxon>Fungi</taxon>
        <taxon>Dikarya</taxon>
        <taxon>Ascomycota</taxon>
        <taxon>Pezizomycotina</taxon>
        <taxon>Dothideomycetes</taxon>
        <taxon>Pleosporomycetidae</taxon>
        <taxon>Venturiales</taxon>
        <taxon>Sympoventuriaceae</taxon>
        <taxon>Verruconis</taxon>
    </lineage>
</organism>
<evidence type="ECO:0000256" key="3">
    <source>
        <dbReference type="ARBA" id="ARBA00022448"/>
    </source>
</evidence>
<keyword evidence="3 7" id="KW-0813">Transport</keyword>
<feature type="transmembrane region" description="Helical" evidence="9">
    <location>
        <begin position="412"/>
        <end position="431"/>
    </location>
</feature>
<dbReference type="CDD" id="cd17356">
    <property type="entry name" value="MFS_HXT"/>
    <property type="match status" value="1"/>
</dbReference>
<dbReference type="InterPro" id="IPR005829">
    <property type="entry name" value="Sugar_transporter_CS"/>
</dbReference>
<keyword evidence="12" id="KW-1185">Reference proteome</keyword>
<dbReference type="NCBIfam" id="TIGR00879">
    <property type="entry name" value="SP"/>
    <property type="match status" value="1"/>
</dbReference>
<evidence type="ECO:0000259" key="10">
    <source>
        <dbReference type="PROSITE" id="PS50850"/>
    </source>
</evidence>
<dbReference type="FunFam" id="1.20.1250.20:FF:000026">
    <property type="entry name" value="MFS quinate transporter QutD"/>
    <property type="match status" value="1"/>
</dbReference>
<proteinExistence type="inferred from homology"/>
<dbReference type="Pfam" id="PF00083">
    <property type="entry name" value="Sugar_tr"/>
    <property type="match status" value="1"/>
</dbReference>
<dbReference type="InParanoid" id="A0A0D1XZ18"/>
<evidence type="ECO:0000313" key="11">
    <source>
        <dbReference type="EMBL" id="KIW08001.1"/>
    </source>
</evidence>
<evidence type="ECO:0000256" key="4">
    <source>
        <dbReference type="ARBA" id="ARBA00022692"/>
    </source>
</evidence>
<dbReference type="InterPro" id="IPR003663">
    <property type="entry name" value="Sugar/inositol_transpt"/>
</dbReference>
<feature type="transmembrane region" description="Helical" evidence="9">
    <location>
        <begin position="443"/>
        <end position="462"/>
    </location>
</feature>
<feature type="transmembrane region" description="Helical" evidence="9">
    <location>
        <begin position="52"/>
        <end position="71"/>
    </location>
</feature>
<keyword evidence="6 9" id="KW-0472">Membrane</keyword>
<dbReference type="GO" id="GO:0016020">
    <property type="term" value="C:membrane"/>
    <property type="evidence" value="ECO:0007669"/>
    <property type="project" value="UniProtKB-SubCell"/>
</dbReference>
<keyword evidence="5 9" id="KW-1133">Transmembrane helix</keyword>
<feature type="region of interest" description="Disordered" evidence="8">
    <location>
        <begin position="508"/>
        <end position="532"/>
    </location>
</feature>
<dbReference type="RefSeq" id="XP_016217870.1">
    <property type="nucleotide sequence ID" value="XM_016353775.1"/>
</dbReference>
<evidence type="ECO:0000256" key="2">
    <source>
        <dbReference type="ARBA" id="ARBA00010992"/>
    </source>
</evidence>
<feature type="domain" description="Major facilitator superfamily (MFS) profile" evidence="10">
    <location>
        <begin position="10"/>
        <end position="465"/>
    </location>
</feature>
<evidence type="ECO:0000256" key="7">
    <source>
        <dbReference type="RuleBase" id="RU003346"/>
    </source>
</evidence>
<dbReference type="Proteomes" id="UP000053259">
    <property type="component" value="Unassembled WGS sequence"/>
</dbReference>
<comment type="subcellular location">
    <subcellularLocation>
        <location evidence="1">Membrane</location>
        <topology evidence="1">Multi-pass membrane protein</topology>
    </subcellularLocation>
</comment>
<dbReference type="SUPFAM" id="SSF103473">
    <property type="entry name" value="MFS general substrate transporter"/>
    <property type="match status" value="1"/>
</dbReference>
<dbReference type="AlphaFoldDB" id="A0A0D1XZ18"/>
<dbReference type="PROSITE" id="PS50850">
    <property type="entry name" value="MFS"/>
    <property type="match status" value="1"/>
</dbReference>
<dbReference type="InterPro" id="IPR005828">
    <property type="entry name" value="MFS_sugar_transport-like"/>
</dbReference>
<comment type="similarity">
    <text evidence="2 7">Belongs to the major facilitator superfamily. Sugar transporter (TC 2.A.1.1) family.</text>
</comment>
<dbReference type="PANTHER" id="PTHR48022">
    <property type="entry name" value="PLASTIDIC GLUCOSE TRANSPORTER 4"/>
    <property type="match status" value="1"/>
</dbReference>
<dbReference type="GO" id="GO:0005351">
    <property type="term" value="F:carbohydrate:proton symporter activity"/>
    <property type="evidence" value="ECO:0007669"/>
    <property type="project" value="TreeGrafter"/>
</dbReference>
<dbReference type="PRINTS" id="PR00171">
    <property type="entry name" value="SUGRTRNSPORT"/>
</dbReference>
<dbReference type="Gene3D" id="1.20.1250.20">
    <property type="entry name" value="MFS general substrate transporter like domains"/>
    <property type="match status" value="1"/>
</dbReference>
<dbReference type="PROSITE" id="PS00216">
    <property type="entry name" value="SUGAR_TRANSPORT_1"/>
    <property type="match status" value="1"/>
</dbReference>
<feature type="transmembrane region" description="Helical" evidence="9">
    <location>
        <begin position="300"/>
        <end position="321"/>
    </location>
</feature>
<sequence length="532" mass="58392">MYTTYNTYVICAFAALGGGLFGFDISSMSGVLGTKAYINYFHNPRSYGQGGITASMPAGSLFGALSSSFIADRLSRKAAIQVAAVIWMIGGALQASAQNVAHLCVGRVVAGVSIGICSAMVPVYQAEIAPKEIRGRVVSLQQWAITWGILIQYFIQYGSSFVCGGPNDPNQCTAAFRIPWGVQIIPGAILLVGMFFLPYSPRWLAGKDRWDEALQVLANLHGKGNKDDPRVLAEYEEIQEVIRFEREEAISSYRQLVAPSMLKRVILGMSIQMWSQLCGMNIMMYYIVYIMQAAQIASPLLTASIQYIINVALTLPAILYLDKFGRRPAMILGSFGMMSFLFISGALQGAYGEPNHNPDIDATWIIPKSRSDVSKAVVSMSYLFVATFATTWGPASWTYPSEIFPLKIRAKAVSLATASNWGWNCVLAFAVPPLLTNISWKMYMIFGTFNALALIHMFLAAPETKGRTLEEMDEIFDNGKWPWQQERIQTSRLDRLAADIETGQHKVAGIPGTAGHGGGEVVKVTQDVEKKE</sequence>
<dbReference type="VEuPathDB" id="FungiDB:PV09_00947"/>
<evidence type="ECO:0000256" key="1">
    <source>
        <dbReference type="ARBA" id="ARBA00004141"/>
    </source>
</evidence>
<feature type="transmembrane region" description="Helical" evidence="9">
    <location>
        <begin position="328"/>
        <end position="351"/>
    </location>
</feature>
<dbReference type="GeneID" id="27308920"/>
<evidence type="ECO:0000256" key="5">
    <source>
        <dbReference type="ARBA" id="ARBA00022989"/>
    </source>
</evidence>
<feature type="transmembrane region" description="Helical" evidence="9">
    <location>
        <begin position="178"/>
        <end position="199"/>
    </location>
</feature>
<evidence type="ECO:0000256" key="6">
    <source>
        <dbReference type="ARBA" id="ARBA00023136"/>
    </source>
</evidence>
<gene>
    <name evidence="11" type="ORF">PV09_00947</name>
</gene>
<evidence type="ECO:0000313" key="12">
    <source>
        <dbReference type="Proteomes" id="UP000053259"/>
    </source>
</evidence>
<reference evidence="11 12" key="1">
    <citation type="submission" date="2015-01" db="EMBL/GenBank/DDBJ databases">
        <title>The Genome Sequence of Ochroconis gallopava CBS43764.</title>
        <authorList>
            <consortium name="The Broad Institute Genomics Platform"/>
            <person name="Cuomo C."/>
            <person name="de Hoog S."/>
            <person name="Gorbushina A."/>
            <person name="Stielow B."/>
            <person name="Teixiera M."/>
            <person name="Abouelleil A."/>
            <person name="Chapman S.B."/>
            <person name="Priest M."/>
            <person name="Young S.K."/>
            <person name="Wortman J."/>
            <person name="Nusbaum C."/>
            <person name="Birren B."/>
        </authorList>
    </citation>
    <scope>NUCLEOTIDE SEQUENCE [LARGE SCALE GENOMIC DNA]</scope>
    <source>
        <strain evidence="11 12">CBS 43764</strain>
    </source>
</reference>
<evidence type="ECO:0000256" key="9">
    <source>
        <dbReference type="SAM" id="Phobius"/>
    </source>
</evidence>
<dbReference type="PANTHER" id="PTHR48022:SF35">
    <property type="entry name" value="MAJOR FACILITATOR SUPERFAMILY (MFS) PROFILE DOMAIN-CONTAINING PROTEIN"/>
    <property type="match status" value="1"/>
</dbReference>